<dbReference type="InterPro" id="IPR029033">
    <property type="entry name" value="His_PPase_superfam"/>
</dbReference>
<accession>A0ABY8PSI0</accession>
<evidence type="ECO:0000313" key="2">
    <source>
        <dbReference type="Proteomes" id="UP001232493"/>
    </source>
</evidence>
<name>A0ABY8PSI0_9BACT</name>
<evidence type="ECO:0000313" key="1">
    <source>
        <dbReference type="EMBL" id="WGS65578.1"/>
    </source>
</evidence>
<gene>
    <name evidence="1" type="ORF">JRV97_03205</name>
</gene>
<sequence>MKIYLIRHGMTDWNLQRKWQGNVDVELNEIGIKQAENLKGRFKNEYYVKVYSSPLKRAHRTALPISENIKSQPIIIEDLKEAHVALWNGYNINDVKKKFPKEFELWSKDPWAFVNGVESLAEVQQRGVKALKKIISENEKDIVVVSHGLLLRTVICWVLNLPLNQHRNFMLDNASVTTLEYINGNIRLLNLNETWHLDLERIIHPKTVEEEL</sequence>
<dbReference type="InterPro" id="IPR013078">
    <property type="entry name" value="His_Pase_superF_clade-1"/>
</dbReference>
<dbReference type="EMBL" id="CP069362">
    <property type="protein sequence ID" value="WGS65578.1"/>
    <property type="molecule type" value="Genomic_DNA"/>
</dbReference>
<dbReference type="SMART" id="SM00855">
    <property type="entry name" value="PGAM"/>
    <property type="match status" value="1"/>
</dbReference>
<proteinExistence type="predicted"/>
<dbReference type="Pfam" id="PF00300">
    <property type="entry name" value="His_Phos_1"/>
    <property type="match status" value="1"/>
</dbReference>
<dbReference type="Proteomes" id="UP001232493">
    <property type="component" value="Chromosome"/>
</dbReference>
<dbReference type="PANTHER" id="PTHR48100:SF59">
    <property type="entry name" value="ADENOSYLCOBALAMIN_ALPHA-RIBAZOLE PHOSPHATASE"/>
    <property type="match status" value="1"/>
</dbReference>
<dbReference type="RefSeq" id="WP_281000141.1">
    <property type="nucleotide sequence ID" value="NZ_CP069362.1"/>
</dbReference>
<dbReference type="PANTHER" id="PTHR48100">
    <property type="entry name" value="BROAD-SPECIFICITY PHOSPHATASE YOR283W-RELATED"/>
    <property type="match status" value="1"/>
</dbReference>
<dbReference type="Gene3D" id="3.40.50.1240">
    <property type="entry name" value="Phosphoglycerate mutase-like"/>
    <property type="match status" value="1"/>
</dbReference>
<keyword evidence="2" id="KW-1185">Reference proteome</keyword>
<organism evidence="1 2">
    <name type="scientific">Marinitoga aeolica</name>
    <dbReference type="NCBI Taxonomy" id="2809031"/>
    <lineage>
        <taxon>Bacteria</taxon>
        <taxon>Thermotogati</taxon>
        <taxon>Thermotogota</taxon>
        <taxon>Thermotogae</taxon>
        <taxon>Petrotogales</taxon>
        <taxon>Petrotogaceae</taxon>
        <taxon>Marinitoga</taxon>
    </lineage>
</organism>
<dbReference type="CDD" id="cd07067">
    <property type="entry name" value="HP_PGM_like"/>
    <property type="match status" value="1"/>
</dbReference>
<reference evidence="1 2" key="1">
    <citation type="submission" date="2021-02" db="EMBL/GenBank/DDBJ databases">
        <title>Characterization of Marinitoga sp. nov. str. BP5-C20A.</title>
        <authorList>
            <person name="Erauso G."/>
            <person name="Postec A."/>
        </authorList>
    </citation>
    <scope>NUCLEOTIDE SEQUENCE [LARGE SCALE GENOMIC DNA]</scope>
    <source>
        <strain evidence="1 2">BP5-C20A</strain>
    </source>
</reference>
<dbReference type="InterPro" id="IPR050275">
    <property type="entry name" value="PGM_Phosphatase"/>
</dbReference>
<protein>
    <submittedName>
        <fullName evidence="1">Histidine phosphatase family protein</fullName>
    </submittedName>
</protein>
<dbReference type="SUPFAM" id="SSF53254">
    <property type="entry name" value="Phosphoglycerate mutase-like"/>
    <property type="match status" value="1"/>
</dbReference>